<protein>
    <submittedName>
        <fullName evidence="1">Uncharacterized protein</fullName>
    </submittedName>
</protein>
<dbReference type="EMBL" id="GBXM01082278">
    <property type="protein sequence ID" value="JAH26299.1"/>
    <property type="molecule type" value="Transcribed_RNA"/>
</dbReference>
<evidence type="ECO:0000313" key="1">
    <source>
        <dbReference type="EMBL" id="JAH26299.1"/>
    </source>
</evidence>
<name>A0A0E9RB43_ANGAN</name>
<reference evidence="1" key="1">
    <citation type="submission" date="2014-11" db="EMBL/GenBank/DDBJ databases">
        <authorList>
            <person name="Amaro Gonzalez C."/>
        </authorList>
    </citation>
    <scope>NUCLEOTIDE SEQUENCE</scope>
</reference>
<proteinExistence type="predicted"/>
<sequence length="27" mass="3119">MMTYSQETQYSVSTLIQLGNSVQCEYD</sequence>
<dbReference type="AlphaFoldDB" id="A0A0E9RB43"/>
<accession>A0A0E9RB43</accession>
<organism evidence="1">
    <name type="scientific">Anguilla anguilla</name>
    <name type="common">European freshwater eel</name>
    <name type="synonym">Muraena anguilla</name>
    <dbReference type="NCBI Taxonomy" id="7936"/>
    <lineage>
        <taxon>Eukaryota</taxon>
        <taxon>Metazoa</taxon>
        <taxon>Chordata</taxon>
        <taxon>Craniata</taxon>
        <taxon>Vertebrata</taxon>
        <taxon>Euteleostomi</taxon>
        <taxon>Actinopterygii</taxon>
        <taxon>Neopterygii</taxon>
        <taxon>Teleostei</taxon>
        <taxon>Anguilliformes</taxon>
        <taxon>Anguillidae</taxon>
        <taxon>Anguilla</taxon>
    </lineage>
</organism>
<reference evidence="1" key="2">
    <citation type="journal article" date="2015" name="Fish Shellfish Immunol.">
        <title>Early steps in the European eel (Anguilla anguilla)-Vibrio vulnificus interaction in the gills: Role of the RtxA13 toxin.</title>
        <authorList>
            <person name="Callol A."/>
            <person name="Pajuelo D."/>
            <person name="Ebbesson L."/>
            <person name="Teles M."/>
            <person name="MacKenzie S."/>
            <person name="Amaro C."/>
        </authorList>
    </citation>
    <scope>NUCLEOTIDE SEQUENCE</scope>
</reference>